<gene>
    <name evidence="6" type="ORF">KQI89_15590</name>
</gene>
<proteinExistence type="inferred from homology"/>
<keyword evidence="7" id="KW-1185">Reference proteome</keyword>
<dbReference type="RefSeq" id="WP_216457853.1">
    <property type="nucleotide sequence ID" value="NZ_JAHLQL010000007.1"/>
</dbReference>
<evidence type="ECO:0000256" key="4">
    <source>
        <dbReference type="ARBA" id="ARBA00022840"/>
    </source>
</evidence>
<dbReference type="SMART" id="SM00382">
    <property type="entry name" value="AAA"/>
    <property type="match status" value="1"/>
</dbReference>
<keyword evidence="4 6" id="KW-0067">ATP-binding</keyword>
<evidence type="ECO:0000256" key="3">
    <source>
        <dbReference type="ARBA" id="ARBA00022741"/>
    </source>
</evidence>
<comment type="caution">
    <text evidence="6">The sequence shown here is derived from an EMBL/GenBank/DDBJ whole genome shotgun (WGS) entry which is preliminary data.</text>
</comment>
<evidence type="ECO:0000259" key="5">
    <source>
        <dbReference type="PROSITE" id="PS50893"/>
    </source>
</evidence>
<evidence type="ECO:0000313" key="6">
    <source>
        <dbReference type="EMBL" id="MBU5593171.1"/>
    </source>
</evidence>
<dbReference type="InterPro" id="IPR003593">
    <property type="entry name" value="AAA+_ATPase"/>
</dbReference>
<dbReference type="Proteomes" id="UP000736583">
    <property type="component" value="Unassembled WGS sequence"/>
</dbReference>
<dbReference type="InterPro" id="IPR017871">
    <property type="entry name" value="ABC_transporter-like_CS"/>
</dbReference>
<dbReference type="PANTHER" id="PTHR42711">
    <property type="entry name" value="ABC TRANSPORTER ATP-BINDING PROTEIN"/>
    <property type="match status" value="1"/>
</dbReference>
<sequence length="297" mass="32611">MGEIAIKVDGFTKYYGDFKAVDGISFKVKKGEIFGILGPNGAGKTTTLECLEGLRTIESGVMEILGLNPWKEASKLKNLVGVQLQSSSLPPNIKVKEAMELFSSYHEVKPRYGLLKRLNIDNKLNTQYHALSGGEQRRLAIALAVVHNPEILILDEPTASLDVQSRIVLHDVMKELKDSGTTIILATHDMSEAEKMADRIAILLKGKIVVIGSPKEITASGSALTKVSVRTVGNSLEGTESKVSDEYYVFYTDNPGHKVTEIINLIDSKEDTLIDLRVERPSLEERFLEITSVGGVR</sequence>
<keyword evidence="2" id="KW-0813">Transport</keyword>
<dbReference type="PROSITE" id="PS00211">
    <property type="entry name" value="ABC_TRANSPORTER_1"/>
    <property type="match status" value="1"/>
</dbReference>
<dbReference type="InterPro" id="IPR003439">
    <property type="entry name" value="ABC_transporter-like_ATP-bd"/>
</dbReference>
<dbReference type="GO" id="GO:0005524">
    <property type="term" value="F:ATP binding"/>
    <property type="evidence" value="ECO:0007669"/>
    <property type="project" value="UniProtKB-KW"/>
</dbReference>
<dbReference type="PROSITE" id="PS50893">
    <property type="entry name" value="ABC_TRANSPORTER_2"/>
    <property type="match status" value="1"/>
</dbReference>
<dbReference type="CDD" id="cd03230">
    <property type="entry name" value="ABC_DR_subfamily_A"/>
    <property type="match status" value="1"/>
</dbReference>
<name>A0ABS6F4F0_9CLOT</name>
<protein>
    <submittedName>
        <fullName evidence="6">ABC transporter ATP-binding protein</fullName>
    </submittedName>
</protein>
<dbReference type="EMBL" id="JAHLQL010000007">
    <property type="protein sequence ID" value="MBU5593171.1"/>
    <property type="molecule type" value="Genomic_DNA"/>
</dbReference>
<evidence type="ECO:0000256" key="1">
    <source>
        <dbReference type="ARBA" id="ARBA00005417"/>
    </source>
</evidence>
<evidence type="ECO:0000313" key="7">
    <source>
        <dbReference type="Proteomes" id="UP000736583"/>
    </source>
</evidence>
<reference evidence="6 7" key="1">
    <citation type="submission" date="2021-06" db="EMBL/GenBank/DDBJ databases">
        <authorList>
            <person name="Sun Q."/>
            <person name="Li D."/>
        </authorList>
    </citation>
    <scope>NUCLEOTIDE SEQUENCE [LARGE SCALE GENOMIC DNA]</scope>
    <source>
        <strain evidence="6 7">MSJ-4</strain>
    </source>
</reference>
<dbReference type="Pfam" id="PF00005">
    <property type="entry name" value="ABC_tran"/>
    <property type="match status" value="1"/>
</dbReference>
<keyword evidence="3" id="KW-0547">Nucleotide-binding</keyword>
<dbReference type="PANTHER" id="PTHR42711:SF5">
    <property type="entry name" value="ABC TRANSPORTER ATP-BINDING PROTEIN NATA"/>
    <property type="match status" value="1"/>
</dbReference>
<dbReference type="InterPro" id="IPR050763">
    <property type="entry name" value="ABC_transporter_ATP-binding"/>
</dbReference>
<evidence type="ECO:0000256" key="2">
    <source>
        <dbReference type="ARBA" id="ARBA00022448"/>
    </source>
</evidence>
<organism evidence="6 7">
    <name type="scientific">Clostridium simiarum</name>
    <dbReference type="NCBI Taxonomy" id="2841506"/>
    <lineage>
        <taxon>Bacteria</taxon>
        <taxon>Bacillati</taxon>
        <taxon>Bacillota</taxon>
        <taxon>Clostridia</taxon>
        <taxon>Eubacteriales</taxon>
        <taxon>Clostridiaceae</taxon>
        <taxon>Clostridium</taxon>
    </lineage>
</organism>
<accession>A0ABS6F4F0</accession>
<feature type="domain" description="ABC transporter" evidence="5">
    <location>
        <begin position="6"/>
        <end position="230"/>
    </location>
</feature>
<comment type="similarity">
    <text evidence="1">Belongs to the ABC transporter superfamily.</text>
</comment>